<feature type="transmembrane region" description="Helical" evidence="1">
    <location>
        <begin position="33"/>
        <end position="51"/>
    </location>
</feature>
<reference evidence="2 3" key="2">
    <citation type="journal article" date="2010" name="Stand. Genomic Sci.">
        <title>Complete genome sequence of Chitinophaga pinensis type strain (UQM 2034).</title>
        <authorList>
            <person name="Glavina Del Rio T."/>
            <person name="Abt B."/>
            <person name="Spring S."/>
            <person name="Lapidus A."/>
            <person name="Nolan M."/>
            <person name="Tice H."/>
            <person name="Copeland A."/>
            <person name="Cheng J.F."/>
            <person name="Chen F."/>
            <person name="Bruce D."/>
            <person name="Goodwin L."/>
            <person name="Pitluck S."/>
            <person name="Ivanova N."/>
            <person name="Mavromatis K."/>
            <person name="Mikhailova N."/>
            <person name="Pati A."/>
            <person name="Chen A."/>
            <person name="Palaniappan K."/>
            <person name="Land M."/>
            <person name="Hauser L."/>
            <person name="Chang Y.J."/>
            <person name="Jeffries C.D."/>
            <person name="Chain P."/>
            <person name="Saunders E."/>
            <person name="Detter J.C."/>
            <person name="Brettin T."/>
            <person name="Rohde M."/>
            <person name="Goker M."/>
            <person name="Bristow J."/>
            <person name="Eisen J.A."/>
            <person name="Markowitz V."/>
            <person name="Hugenholtz P."/>
            <person name="Kyrpides N.C."/>
            <person name="Klenk H.P."/>
            <person name="Lucas S."/>
        </authorList>
    </citation>
    <scope>NUCLEOTIDE SEQUENCE [LARGE SCALE GENOMIC DNA]</scope>
    <source>
        <strain evidence="3">ATCC 43595 / DSM 2588 / LMG 13176 / NBRC 15968 / NCIMB 11800 / UQM 2034</strain>
    </source>
</reference>
<keyword evidence="1" id="KW-1133">Transmembrane helix</keyword>
<organism evidence="2 3">
    <name type="scientific">Chitinophaga pinensis (strain ATCC 43595 / DSM 2588 / LMG 13176 / NBRC 15968 / NCIMB 11800 / UQM 2034)</name>
    <dbReference type="NCBI Taxonomy" id="485918"/>
    <lineage>
        <taxon>Bacteria</taxon>
        <taxon>Pseudomonadati</taxon>
        <taxon>Bacteroidota</taxon>
        <taxon>Chitinophagia</taxon>
        <taxon>Chitinophagales</taxon>
        <taxon>Chitinophagaceae</taxon>
        <taxon>Chitinophaga</taxon>
    </lineage>
</organism>
<protein>
    <submittedName>
        <fullName evidence="2">Uncharacterized protein</fullName>
    </submittedName>
</protein>
<name>A0A979G022_CHIPD</name>
<keyword evidence="1" id="KW-0472">Membrane</keyword>
<evidence type="ECO:0000313" key="2">
    <source>
        <dbReference type="EMBL" id="ACU58241.1"/>
    </source>
</evidence>
<evidence type="ECO:0000313" key="3">
    <source>
        <dbReference type="Proteomes" id="UP000002215"/>
    </source>
</evidence>
<accession>A0A979G022</accession>
<dbReference type="KEGG" id="cpi:Cpin_0743"/>
<reference evidence="3" key="1">
    <citation type="submission" date="2009-08" db="EMBL/GenBank/DDBJ databases">
        <title>The complete genome of Chitinophaga pinensis DSM 2588.</title>
        <authorList>
            <consortium name="US DOE Joint Genome Institute (JGI-PGF)"/>
            <person name="Lucas S."/>
            <person name="Copeland A."/>
            <person name="Lapidus A."/>
            <person name="Glavina del Rio T."/>
            <person name="Dalin E."/>
            <person name="Tice H."/>
            <person name="Bruce D."/>
            <person name="Goodwin L."/>
            <person name="Pitluck S."/>
            <person name="Kyrpides N."/>
            <person name="Mavromatis K."/>
            <person name="Ivanova N."/>
            <person name="Mikhailova N."/>
            <person name="Sims D."/>
            <person name="Meinche L."/>
            <person name="Brettin T."/>
            <person name="Detter J.C."/>
            <person name="Han C."/>
            <person name="Larimer F."/>
            <person name="Land M."/>
            <person name="Hauser L."/>
            <person name="Markowitz V."/>
            <person name="Cheng J.-F."/>
            <person name="Hugenholtz P."/>
            <person name="Woyke T."/>
            <person name="Wu D."/>
            <person name="Spring S."/>
            <person name="Klenk H.-P."/>
            <person name="Eisen J.A."/>
        </authorList>
    </citation>
    <scope>NUCLEOTIDE SEQUENCE [LARGE SCALE GENOMIC DNA]</scope>
    <source>
        <strain evidence="3">ATCC 43595 / DSM 2588 / LMG 13176 / NBRC 15968 / NCIMB 11800 / UQM 2034</strain>
    </source>
</reference>
<proteinExistence type="predicted"/>
<sequence length="58" mass="7362">MKNKNRRNSHFMLFLKENSALVSQYVDKRLDFFNFYEIFQFFLFLTFRIHLIHRNRTK</sequence>
<dbReference type="AlphaFoldDB" id="A0A979G022"/>
<dbReference type="EMBL" id="CP001699">
    <property type="protein sequence ID" value="ACU58241.1"/>
    <property type="molecule type" value="Genomic_DNA"/>
</dbReference>
<gene>
    <name evidence="2" type="ordered locus">Cpin_0743</name>
</gene>
<evidence type="ECO:0000256" key="1">
    <source>
        <dbReference type="SAM" id="Phobius"/>
    </source>
</evidence>
<dbReference type="Proteomes" id="UP000002215">
    <property type="component" value="Chromosome"/>
</dbReference>
<keyword evidence="1" id="KW-0812">Transmembrane</keyword>